<feature type="chain" id="PRO_5010257246" evidence="2">
    <location>
        <begin position="24"/>
        <end position="553"/>
    </location>
</feature>
<keyword evidence="2" id="KW-0732">Signal</keyword>
<dbReference type="PANTHER" id="PTHR34512:SF30">
    <property type="entry name" value="OUTER MEMBRANE PROTEIN ASSEMBLY FACTOR BAMB"/>
    <property type="match status" value="1"/>
</dbReference>
<feature type="domain" description="EF-hand" evidence="3">
    <location>
        <begin position="471"/>
        <end position="506"/>
    </location>
</feature>
<dbReference type="InterPro" id="IPR002048">
    <property type="entry name" value="EF_hand_dom"/>
</dbReference>
<dbReference type="InterPro" id="IPR018391">
    <property type="entry name" value="PQQ_b-propeller_rpt"/>
</dbReference>
<dbReference type="RefSeq" id="WP_218922255.1">
    <property type="nucleotide sequence ID" value="NZ_CP017641.1"/>
</dbReference>
<dbReference type="EMBL" id="CP017641">
    <property type="protein sequence ID" value="APZ94869.1"/>
    <property type="molecule type" value="Genomic_DNA"/>
</dbReference>
<dbReference type="STRING" id="1891926.Fuma_04519"/>
<feature type="signal peptide" evidence="2">
    <location>
        <begin position="1"/>
        <end position="23"/>
    </location>
</feature>
<dbReference type="PROSITE" id="PS50222">
    <property type="entry name" value="EF_HAND_2"/>
    <property type="match status" value="1"/>
</dbReference>
<dbReference type="Gene3D" id="2.130.10.10">
    <property type="entry name" value="YVTN repeat-like/Quinoprotein amine dehydrogenase"/>
    <property type="match status" value="2"/>
</dbReference>
<evidence type="ECO:0000256" key="1">
    <source>
        <dbReference type="SAM" id="MobiDB-lite"/>
    </source>
</evidence>
<dbReference type="SMART" id="SM00054">
    <property type="entry name" value="EFh"/>
    <property type="match status" value="1"/>
</dbReference>
<dbReference type="Pfam" id="PF13202">
    <property type="entry name" value="EF-hand_5"/>
    <property type="match status" value="1"/>
</dbReference>
<dbReference type="InterPro" id="IPR002372">
    <property type="entry name" value="PQQ_rpt_dom"/>
</dbReference>
<dbReference type="PROSITE" id="PS00018">
    <property type="entry name" value="EF_HAND_1"/>
    <property type="match status" value="1"/>
</dbReference>
<protein>
    <submittedName>
        <fullName evidence="4">Outer membrane biogenesis protein</fullName>
    </submittedName>
</protein>
<feature type="region of interest" description="Disordered" evidence="1">
    <location>
        <begin position="389"/>
        <end position="447"/>
    </location>
</feature>
<feature type="compositionally biased region" description="Gly residues" evidence="1">
    <location>
        <begin position="414"/>
        <end position="431"/>
    </location>
</feature>
<accession>A0A1P8WLE1</accession>
<evidence type="ECO:0000313" key="5">
    <source>
        <dbReference type="Proteomes" id="UP000187735"/>
    </source>
</evidence>
<dbReference type="Gene3D" id="1.10.238.10">
    <property type="entry name" value="EF-hand"/>
    <property type="match status" value="1"/>
</dbReference>
<dbReference type="Pfam" id="PF13360">
    <property type="entry name" value="PQQ_2"/>
    <property type="match status" value="2"/>
</dbReference>
<name>A0A1P8WLE1_9PLAN</name>
<dbReference type="CDD" id="cd00051">
    <property type="entry name" value="EFh"/>
    <property type="match status" value="1"/>
</dbReference>
<dbReference type="InterPro" id="IPR011047">
    <property type="entry name" value="Quinoprotein_ADH-like_sf"/>
</dbReference>
<gene>
    <name evidence="4" type="ORF">Fuma_04519</name>
</gene>
<keyword evidence="5" id="KW-1185">Reference proteome</keyword>
<dbReference type="GO" id="GO:0005509">
    <property type="term" value="F:calcium ion binding"/>
    <property type="evidence" value="ECO:0007669"/>
    <property type="project" value="InterPro"/>
</dbReference>
<dbReference type="PANTHER" id="PTHR34512">
    <property type="entry name" value="CELL SURFACE PROTEIN"/>
    <property type="match status" value="1"/>
</dbReference>
<evidence type="ECO:0000256" key="2">
    <source>
        <dbReference type="SAM" id="SignalP"/>
    </source>
</evidence>
<dbReference type="SMART" id="SM00564">
    <property type="entry name" value="PQQ"/>
    <property type="match status" value="5"/>
</dbReference>
<reference evidence="4 5" key="1">
    <citation type="journal article" date="2016" name="Front. Microbiol.">
        <title>Fuerstia marisgermanicae gen. nov., sp. nov., an Unusual Member of the Phylum Planctomycetes from the German Wadden Sea.</title>
        <authorList>
            <person name="Kohn T."/>
            <person name="Heuer A."/>
            <person name="Jogler M."/>
            <person name="Vollmers J."/>
            <person name="Boedeker C."/>
            <person name="Bunk B."/>
            <person name="Rast P."/>
            <person name="Borchert D."/>
            <person name="Glockner I."/>
            <person name="Freese H.M."/>
            <person name="Klenk H.P."/>
            <person name="Overmann J."/>
            <person name="Kaster A.K."/>
            <person name="Rohde M."/>
            <person name="Wiegand S."/>
            <person name="Jogler C."/>
        </authorList>
    </citation>
    <scope>NUCLEOTIDE SEQUENCE [LARGE SCALE GENOMIC DNA]</scope>
    <source>
        <strain evidence="4 5">NH11</strain>
    </source>
</reference>
<organism evidence="4 5">
    <name type="scientific">Fuerstiella marisgermanici</name>
    <dbReference type="NCBI Taxonomy" id="1891926"/>
    <lineage>
        <taxon>Bacteria</taxon>
        <taxon>Pseudomonadati</taxon>
        <taxon>Planctomycetota</taxon>
        <taxon>Planctomycetia</taxon>
        <taxon>Planctomycetales</taxon>
        <taxon>Planctomycetaceae</taxon>
        <taxon>Fuerstiella</taxon>
    </lineage>
</organism>
<feature type="compositionally biased region" description="Basic and acidic residues" evidence="1">
    <location>
        <begin position="393"/>
        <end position="408"/>
    </location>
</feature>
<dbReference type="KEGG" id="fmr:Fuma_04519"/>
<dbReference type="InterPro" id="IPR015943">
    <property type="entry name" value="WD40/YVTN_repeat-like_dom_sf"/>
</dbReference>
<sequence precursor="true">MNQFQHLSKSFLLLAVTATSAMAADNVASSWTGFRNGGTSRLSGSLPLQWSPDDGISWQTETDGYGQSAPVIADGKVFVASVIGEQKEQCAVTAFDLKDGQRLWQHRFETARQAPSSYMMARSAPTPVVDSDAVYVFFESGDLVAVSPDGQQLWHRDLNADYGPFQNNHGLGSSPAQTADMIVLNMEHKGPSFLLAVDKRTGKTRWKTDRPSGSSWTTPIVAGPDSHQQVVVSSGGDVSGYDLENGKQLWSVEGLEGNSVPSPCAVGEYVFIGARIPEFGSASDAAKSNLCIRITGESAQPYELCWRATKAVSDYASPVVDGEQVYFLNKVGVLYCVDAMSGETIYQQRLRAECWATPIVTQDGIYFFAKDGTVKVVQRGREFGVVATNQLWDQKDPPEPETYREASRSHGHGSHGAEGGSGHGGPPGGDGSKPSGEGESARPASGGRASGMIAAMMKGDANGDGILQADEISADFRPMLRRVDTNGDGSLDQKELAAMAKSFAERRKNSQASSRDPIVYGVAAVPGIVVVRTGTRLYCIADESSALATEDSP</sequence>
<evidence type="ECO:0000259" key="3">
    <source>
        <dbReference type="PROSITE" id="PS50222"/>
    </source>
</evidence>
<proteinExistence type="predicted"/>
<dbReference type="InterPro" id="IPR018247">
    <property type="entry name" value="EF_Hand_1_Ca_BS"/>
</dbReference>
<dbReference type="InterPro" id="IPR011992">
    <property type="entry name" value="EF-hand-dom_pair"/>
</dbReference>
<dbReference type="SUPFAM" id="SSF50998">
    <property type="entry name" value="Quinoprotein alcohol dehydrogenase-like"/>
    <property type="match status" value="1"/>
</dbReference>
<dbReference type="Proteomes" id="UP000187735">
    <property type="component" value="Chromosome"/>
</dbReference>
<dbReference type="AlphaFoldDB" id="A0A1P8WLE1"/>
<dbReference type="SUPFAM" id="SSF47473">
    <property type="entry name" value="EF-hand"/>
    <property type="match status" value="1"/>
</dbReference>
<evidence type="ECO:0000313" key="4">
    <source>
        <dbReference type="EMBL" id="APZ94869.1"/>
    </source>
</evidence>